<comment type="similarity">
    <text evidence="1">Belongs to the ACBP family.</text>
</comment>
<dbReference type="PANTHER" id="PTHR23310:SF62">
    <property type="entry name" value="ACYL-COA BINDING PROTEIN 1, ISOFORM A"/>
    <property type="match status" value="1"/>
</dbReference>
<sequence>MSLDADFKEAVRRMKVRENVPQDDKLLLYALFQQATKGDCNIPQPSSSFKLASQMWQSWKGKSGLSSVQAMKQYIKVAQEVDEKAPKIADLSSFYVATGQSTRTLGTIDSDKSKKSRKRNNRKKPTLPALPPQELRSTNNSSDRSKHKKPQLPTLPSLPPSKPLDSIKNHSKIELLNSPRLSRAMGVNPLSEAEDDIGRREIYEKIRHFYEKINKGKLNSGIGDLVEWTLEHGEKALNRQLLKKYGENLLTVANKEKLKMSIKLDAEKEARRKNVALSQRLRANATPETREKLDKLTKFLLVNDPELVERGMYIMLRFIEKKGIGALNENLMEQYGKSLEEIGDDEINAELKKKYGNDLSILNEPLIEMDDAENGNDTQKVRKNGGTPMNNAPSIIQSTLQAAIKTRGATGSKNKTTKRDKDPKKDKKQQEAEKVKELVSLLTPLLKEVEPDRFDKAIKIISNYGARHGMDKLNSKLREKYGTDLNSFHSKVQGTKQRKAKNNKKPHFDADKTRLKLAQFLSKHDPSRMDLLLEEFMRIGEDSGYESLNNYLYQTYGEHLEAVSQNTVVMSELHSIELSQDIEQMLNSFYAKYDPMILATDQVRKIFDYAKRNGVEALDINLKKKYNESLTEFMDRELAIRKELVAFYKKFDESKIHTQLENIISWTMINGRDALNMNLRKKYKQDLDSDSRTAMADIVKF</sequence>
<feature type="region of interest" description="Disordered" evidence="3">
    <location>
        <begin position="370"/>
        <end position="393"/>
    </location>
</feature>
<dbReference type="PROSITE" id="PS51228">
    <property type="entry name" value="ACB_2"/>
    <property type="match status" value="1"/>
</dbReference>
<proteinExistence type="inferred from homology"/>
<dbReference type="EMBL" id="HBIN01008132">
    <property type="protein sequence ID" value="CAE0435741.1"/>
    <property type="molecule type" value="Transcribed_RNA"/>
</dbReference>
<dbReference type="GO" id="GO:0006631">
    <property type="term" value="P:fatty acid metabolic process"/>
    <property type="evidence" value="ECO:0007669"/>
    <property type="project" value="TreeGrafter"/>
</dbReference>
<organism evidence="5">
    <name type="scientific">Aplanochytrium stocchinoi</name>
    <dbReference type="NCBI Taxonomy" id="215587"/>
    <lineage>
        <taxon>Eukaryota</taxon>
        <taxon>Sar</taxon>
        <taxon>Stramenopiles</taxon>
        <taxon>Bigyra</taxon>
        <taxon>Labyrinthulomycetes</taxon>
        <taxon>Thraustochytrida</taxon>
        <taxon>Thraustochytriidae</taxon>
        <taxon>Aplanochytrium</taxon>
    </lineage>
</organism>
<dbReference type="GO" id="GO:0000062">
    <property type="term" value="F:fatty-acyl-CoA binding"/>
    <property type="evidence" value="ECO:0007669"/>
    <property type="project" value="InterPro"/>
</dbReference>
<dbReference type="InterPro" id="IPR035984">
    <property type="entry name" value="Acyl-CoA-binding_sf"/>
</dbReference>
<protein>
    <recommendedName>
        <fullName evidence="4">ACB domain-containing protein</fullName>
    </recommendedName>
</protein>
<accession>A0A7S3LMX7</accession>
<dbReference type="PANTHER" id="PTHR23310">
    <property type="entry name" value="ACYL-COA-BINDING PROTEIN, ACBP"/>
    <property type="match status" value="1"/>
</dbReference>
<feature type="compositionally biased region" description="Basic and acidic residues" evidence="3">
    <location>
        <begin position="417"/>
        <end position="432"/>
    </location>
</feature>
<dbReference type="SUPFAM" id="SSF47027">
    <property type="entry name" value="Acyl-CoA binding protein"/>
    <property type="match status" value="1"/>
</dbReference>
<feature type="domain" description="ACB" evidence="4">
    <location>
        <begin position="3"/>
        <end position="87"/>
    </location>
</feature>
<evidence type="ECO:0000256" key="1">
    <source>
        <dbReference type="ARBA" id="ARBA00005567"/>
    </source>
</evidence>
<dbReference type="InterPro" id="IPR000582">
    <property type="entry name" value="Acyl-CoA-binding_protein"/>
</dbReference>
<evidence type="ECO:0000313" key="5">
    <source>
        <dbReference type="EMBL" id="CAE0435741.1"/>
    </source>
</evidence>
<name>A0A7S3LMX7_9STRA</name>
<dbReference type="InterPro" id="IPR014352">
    <property type="entry name" value="FERM/acyl-CoA-bd_prot_sf"/>
</dbReference>
<keyword evidence="2" id="KW-0446">Lipid-binding</keyword>
<dbReference type="AlphaFoldDB" id="A0A7S3LMX7"/>
<feature type="region of interest" description="Disordered" evidence="3">
    <location>
        <begin position="405"/>
        <end position="432"/>
    </location>
</feature>
<evidence type="ECO:0000256" key="2">
    <source>
        <dbReference type="ARBA" id="ARBA00023121"/>
    </source>
</evidence>
<feature type="compositionally biased region" description="Basic residues" evidence="3">
    <location>
        <begin position="114"/>
        <end position="125"/>
    </location>
</feature>
<gene>
    <name evidence="5" type="ORF">ASTO00021_LOCUS6021</name>
</gene>
<evidence type="ECO:0000256" key="3">
    <source>
        <dbReference type="SAM" id="MobiDB-lite"/>
    </source>
</evidence>
<evidence type="ECO:0000259" key="4">
    <source>
        <dbReference type="PROSITE" id="PS51228"/>
    </source>
</evidence>
<dbReference type="Pfam" id="PF00887">
    <property type="entry name" value="ACBP"/>
    <property type="match status" value="1"/>
</dbReference>
<dbReference type="Gene3D" id="1.20.80.10">
    <property type="match status" value="1"/>
</dbReference>
<reference evidence="5" key="1">
    <citation type="submission" date="2021-01" db="EMBL/GenBank/DDBJ databases">
        <authorList>
            <person name="Corre E."/>
            <person name="Pelletier E."/>
            <person name="Niang G."/>
            <person name="Scheremetjew M."/>
            <person name="Finn R."/>
            <person name="Kale V."/>
            <person name="Holt S."/>
            <person name="Cochrane G."/>
            <person name="Meng A."/>
            <person name="Brown T."/>
            <person name="Cohen L."/>
        </authorList>
    </citation>
    <scope>NUCLEOTIDE SEQUENCE</scope>
    <source>
        <strain evidence="5">GSBS06</strain>
    </source>
</reference>
<feature type="region of interest" description="Disordered" evidence="3">
    <location>
        <begin position="105"/>
        <end position="166"/>
    </location>
</feature>